<dbReference type="EMBL" id="CP001814">
    <property type="protein sequence ID" value="ACZ88008.1"/>
    <property type="molecule type" value="Genomic_DNA"/>
</dbReference>
<evidence type="ECO:0000313" key="2">
    <source>
        <dbReference type="Proteomes" id="UP000002029"/>
    </source>
</evidence>
<name>D2BBY5_STRRD</name>
<proteinExistence type="predicted"/>
<gene>
    <name evidence="1" type="ordered locus">Sros_5239</name>
</gene>
<dbReference type="KEGG" id="sro:Sros_5239"/>
<dbReference type="InterPro" id="IPR047928">
    <property type="entry name" value="Perm_prefix_1"/>
</dbReference>
<protein>
    <submittedName>
        <fullName evidence="1">Uncharacterized protein</fullName>
    </submittedName>
</protein>
<dbReference type="RefSeq" id="WP_012891745.1">
    <property type="nucleotide sequence ID" value="NC_013595.1"/>
</dbReference>
<dbReference type="NCBIfam" id="NF038403">
    <property type="entry name" value="perm_prefix_1"/>
    <property type="match status" value="1"/>
</dbReference>
<reference evidence="1 2" key="1">
    <citation type="journal article" date="2010" name="Stand. Genomic Sci.">
        <title>Complete genome sequence of Streptosporangium roseum type strain (NI 9100).</title>
        <authorList>
            <person name="Nolan M."/>
            <person name="Sikorski J."/>
            <person name="Jando M."/>
            <person name="Lucas S."/>
            <person name="Lapidus A."/>
            <person name="Glavina Del Rio T."/>
            <person name="Chen F."/>
            <person name="Tice H."/>
            <person name="Pitluck S."/>
            <person name="Cheng J.F."/>
            <person name="Chertkov O."/>
            <person name="Sims D."/>
            <person name="Meincke L."/>
            <person name="Brettin T."/>
            <person name="Han C."/>
            <person name="Detter J.C."/>
            <person name="Bruce D."/>
            <person name="Goodwin L."/>
            <person name="Land M."/>
            <person name="Hauser L."/>
            <person name="Chang Y.J."/>
            <person name="Jeffries C.D."/>
            <person name="Ivanova N."/>
            <person name="Mavromatis K."/>
            <person name="Mikhailova N."/>
            <person name="Chen A."/>
            <person name="Palaniappan K."/>
            <person name="Chain P."/>
            <person name="Rohde M."/>
            <person name="Goker M."/>
            <person name="Bristow J."/>
            <person name="Eisen J.A."/>
            <person name="Markowitz V."/>
            <person name="Hugenholtz P."/>
            <person name="Kyrpides N.C."/>
            <person name="Klenk H.P."/>
        </authorList>
    </citation>
    <scope>NUCLEOTIDE SEQUENCE [LARGE SCALE GENOMIC DNA]</scope>
    <source>
        <strain evidence="2">ATCC 12428 / DSM 43021 / JCM 3005 / NI 9100</strain>
    </source>
</reference>
<dbReference type="HOGENOM" id="CLU_2358558_0_0_11"/>
<keyword evidence="2" id="KW-1185">Reference proteome</keyword>
<evidence type="ECO:0000313" key="1">
    <source>
        <dbReference type="EMBL" id="ACZ88008.1"/>
    </source>
</evidence>
<dbReference type="OrthoDB" id="5187995at2"/>
<dbReference type="Proteomes" id="UP000002029">
    <property type="component" value="Chromosome"/>
</dbReference>
<dbReference type="AlphaFoldDB" id="D2BBY5"/>
<dbReference type="STRING" id="479432.Sros_5239"/>
<sequence length="96" mass="10551">MTAGAARAGKVAAGTSVIDDYVDRLYRMLKGPSHAKRDLLAEARDGLLDATEALERRGLGRVEAERRAVREFGLLSEIAHGYQRELSVQAMEFTCD</sequence>
<organism evidence="1 2">
    <name type="scientific">Streptosporangium roseum (strain ATCC 12428 / DSM 43021 / JCM 3005 / KCTC 9067 / NCIMB 10171 / NRRL 2505 / NI 9100)</name>
    <dbReference type="NCBI Taxonomy" id="479432"/>
    <lineage>
        <taxon>Bacteria</taxon>
        <taxon>Bacillati</taxon>
        <taxon>Actinomycetota</taxon>
        <taxon>Actinomycetes</taxon>
        <taxon>Streptosporangiales</taxon>
        <taxon>Streptosporangiaceae</taxon>
        <taxon>Streptosporangium</taxon>
    </lineage>
</organism>
<accession>D2BBY5</accession>